<comment type="similarity">
    <text evidence="1">Belongs to the bacterial solute-binding protein 3 family.</text>
</comment>
<dbReference type="RefSeq" id="WP_092962887.1">
    <property type="nucleotide sequence ID" value="NZ_FOSQ01000016.1"/>
</dbReference>
<evidence type="ECO:0000256" key="1">
    <source>
        <dbReference type="ARBA" id="ARBA00010333"/>
    </source>
</evidence>
<feature type="domain" description="Solute-binding protein family 3/N-terminal" evidence="5">
    <location>
        <begin position="37"/>
        <end position="268"/>
    </location>
</feature>
<reference evidence="6 7" key="1">
    <citation type="submission" date="2016-10" db="EMBL/GenBank/DDBJ databases">
        <authorList>
            <person name="de Groot N.N."/>
        </authorList>
    </citation>
    <scope>NUCLEOTIDE SEQUENCE [LARGE SCALE GENOMIC DNA]</scope>
    <source>
        <strain evidence="6 7">DSM 19981</strain>
    </source>
</reference>
<keyword evidence="2" id="KW-0813">Transport</keyword>
<keyword evidence="3 4" id="KW-0732">Signal</keyword>
<protein>
    <submittedName>
        <fullName evidence="6">General L-amino acid transport system substrate-binding protein</fullName>
    </submittedName>
</protein>
<name>A0A1I4EGX9_9PROT</name>
<dbReference type="Pfam" id="PF00497">
    <property type="entry name" value="SBP_bac_3"/>
    <property type="match status" value="1"/>
</dbReference>
<dbReference type="InterPro" id="IPR001638">
    <property type="entry name" value="Solute-binding_3/MltF_N"/>
</dbReference>
<dbReference type="PANTHER" id="PTHR30085:SF7">
    <property type="entry name" value="AMINO-ACID ABC TRANSPORTER-BINDING PROTEIN YHDW-RELATED"/>
    <property type="match status" value="1"/>
</dbReference>
<dbReference type="OrthoDB" id="9777941at2"/>
<dbReference type="STRING" id="1123062.SAMN02745775_11658"/>
<gene>
    <name evidence="6" type="ORF">SAMN02745775_11658</name>
</gene>
<dbReference type="Gene3D" id="3.40.190.10">
    <property type="entry name" value="Periplasmic binding protein-like II"/>
    <property type="match status" value="2"/>
</dbReference>
<evidence type="ECO:0000313" key="6">
    <source>
        <dbReference type="EMBL" id="SFL05015.1"/>
    </source>
</evidence>
<evidence type="ECO:0000256" key="2">
    <source>
        <dbReference type="ARBA" id="ARBA00022448"/>
    </source>
</evidence>
<dbReference type="SMART" id="SM00062">
    <property type="entry name" value="PBPb"/>
    <property type="match status" value="1"/>
</dbReference>
<accession>A0A1I4EGX9</accession>
<dbReference type="InterPro" id="IPR051455">
    <property type="entry name" value="Bact_solute-bind_prot3"/>
</dbReference>
<evidence type="ECO:0000259" key="5">
    <source>
        <dbReference type="SMART" id="SM00062"/>
    </source>
</evidence>
<dbReference type="AlphaFoldDB" id="A0A1I4EGX9"/>
<feature type="chain" id="PRO_5011538508" evidence="4">
    <location>
        <begin position="23"/>
        <end position="342"/>
    </location>
</feature>
<dbReference type="GO" id="GO:0006865">
    <property type="term" value="P:amino acid transport"/>
    <property type="evidence" value="ECO:0007669"/>
    <property type="project" value="TreeGrafter"/>
</dbReference>
<organism evidence="6 7">
    <name type="scientific">Falsiroseomonas stagni DSM 19981</name>
    <dbReference type="NCBI Taxonomy" id="1123062"/>
    <lineage>
        <taxon>Bacteria</taxon>
        <taxon>Pseudomonadati</taxon>
        <taxon>Pseudomonadota</taxon>
        <taxon>Alphaproteobacteria</taxon>
        <taxon>Acetobacterales</taxon>
        <taxon>Roseomonadaceae</taxon>
        <taxon>Falsiroseomonas</taxon>
    </lineage>
</organism>
<dbReference type="PANTHER" id="PTHR30085">
    <property type="entry name" value="AMINO ACID ABC TRANSPORTER PERMEASE"/>
    <property type="match status" value="1"/>
</dbReference>
<dbReference type="SUPFAM" id="SSF53850">
    <property type="entry name" value="Periplasmic binding protein-like II"/>
    <property type="match status" value="1"/>
</dbReference>
<proteinExistence type="inferred from homology"/>
<keyword evidence="7" id="KW-1185">Reference proteome</keyword>
<evidence type="ECO:0000313" key="7">
    <source>
        <dbReference type="Proteomes" id="UP000199473"/>
    </source>
</evidence>
<evidence type="ECO:0000256" key="3">
    <source>
        <dbReference type="ARBA" id="ARBA00022729"/>
    </source>
</evidence>
<evidence type="ECO:0000256" key="4">
    <source>
        <dbReference type="SAM" id="SignalP"/>
    </source>
</evidence>
<dbReference type="EMBL" id="FOSQ01000016">
    <property type="protein sequence ID" value="SFL05015.1"/>
    <property type="molecule type" value="Genomic_DNA"/>
</dbReference>
<sequence length="342" mass="35127">MIRPVLAALLLALSATAQTAAAQPVSPTLTEIRARGEVRCIVNGSLPGFSAADAGGAMRGLDADFCRAVAAAALGDAGKVRFATVTTVAEALGTLEAGGADLVARNATRLYSREAGRGVASAGTLYFDGLGFLVPAASAVTLPGDLAGRRLCISAAGGAATREALEAALGTGLAITESADGTAMVRALEAGECDAAASDASQLMVRRISDLANPAGFRVLTTVVTREPLGPFVRAGDPAWRAIVFWTLQAMLEAEELEAASSNLVAVMQRNEPALWRLLGVEPGIGAALGLAEDWALQVIAQVGNYAEVFDRSLGAGSPFGLDRGLNDNWNRGGLHYPMPLR</sequence>
<dbReference type="Proteomes" id="UP000199473">
    <property type="component" value="Unassembled WGS sequence"/>
</dbReference>
<feature type="signal peptide" evidence="4">
    <location>
        <begin position="1"/>
        <end position="22"/>
    </location>
</feature>